<sequence>MSVSLSCSSIWVCLSSPAVILGARYVSPASPCSLWLFSTVVAAVACFRSGCCGLGCVNVSSGAFGLEVRLELGAHAELAPGELYPLVLWWIPLVFYGDCLLPGIILDLLDSTTFHVSLTVLAAANFSLDYGFVVPHCLTQSVMIPGSQWPQVWRQFSGSH</sequence>
<reference evidence="1 2" key="1">
    <citation type="submission" date="2020-02" db="EMBL/GenBank/DDBJ databases">
        <authorList>
            <person name="Ma Q."/>
            <person name="Huang Y."/>
            <person name="Song X."/>
            <person name="Pei D."/>
        </authorList>
    </citation>
    <scope>NUCLEOTIDE SEQUENCE [LARGE SCALE GENOMIC DNA]</scope>
    <source>
        <strain evidence="1">Sxm20200214</strain>
        <tissue evidence="1">Leaf</tissue>
    </source>
</reference>
<dbReference type="Proteomes" id="UP000886595">
    <property type="component" value="Unassembled WGS sequence"/>
</dbReference>
<keyword evidence="2" id="KW-1185">Reference proteome</keyword>
<evidence type="ECO:0000313" key="1">
    <source>
        <dbReference type="EMBL" id="KAG2302384.1"/>
    </source>
</evidence>
<dbReference type="EMBL" id="JAAMPC010000007">
    <property type="protein sequence ID" value="KAG2302384.1"/>
    <property type="molecule type" value="Genomic_DNA"/>
</dbReference>
<evidence type="ECO:0000313" key="2">
    <source>
        <dbReference type="Proteomes" id="UP000886595"/>
    </source>
</evidence>
<protein>
    <submittedName>
        <fullName evidence="1">Uncharacterized protein</fullName>
    </submittedName>
</protein>
<organism evidence="1 2">
    <name type="scientific">Brassica carinata</name>
    <name type="common">Ethiopian mustard</name>
    <name type="synonym">Abyssinian cabbage</name>
    <dbReference type="NCBI Taxonomy" id="52824"/>
    <lineage>
        <taxon>Eukaryota</taxon>
        <taxon>Viridiplantae</taxon>
        <taxon>Streptophyta</taxon>
        <taxon>Embryophyta</taxon>
        <taxon>Tracheophyta</taxon>
        <taxon>Spermatophyta</taxon>
        <taxon>Magnoliopsida</taxon>
        <taxon>eudicotyledons</taxon>
        <taxon>Gunneridae</taxon>
        <taxon>Pentapetalae</taxon>
        <taxon>rosids</taxon>
        <taxon>malvids</taxon>
        <taxon>Brassicales</taxon>
        <taxon>Brassicaceae</taxon>
        <taxon>Brassiceae</taxon>
        <taxon>Brassica</taxon>
    </lineage>
</organism>
<comment type="caution">
    <text evidence="1">The sequence shown here is derived from an EMBL/GenBank/DDBJ whole genome shotgun (WGS) entry which is preliminary data.</text>
</comment>
<dbReference type="AlphaFoldDB" id="A0A8X7V4X5"/>
<name>A0A8X7V4X5_BRACI</name>
<proteinExistence type="predicted"/>
<accession>A0A8X7V4X5</accession>
<gene>
    <name evidence="1" type="ORF">Bca52824_031035</name>
</gene>